<dbReference type="InterPro" id="IPR013324">
    <property type="entry name" value="RNA_pol_sigma_r3/r4-like"/>
</dbReference>
<evidence type="ECO:0000313" key="3">
    <source>
        <dbReference type="Proteomes" id="UP000030153"/>
    </source>
</evidence>
<evidence type="ECO:0000313" key="2">
    <source>
        <dbReference type="EMBL" id="KGP89848.1"/>
    </source>
</evidence>
<dbReference type="Pfam" id="PF04297">
    <property type="entry name" value="UPF0122"/>
    <property type="match status" value="1"/>
</dbReference>
<dbReference type="Gene3D" id="1.10.1740.10">
    <property type="match status" value="1"/>
</dbReference>
<reference evidence="2 3" key="1">
    <citation type="submission" date="2013-08" db="EMBL/GenBank/DDBJ databases">
        <title>Genome of Pontibacillus chungwhensis.</title>
        <authorList>
            <person name="Wang Q."/>
            <person name="Wang G."/>
        </authorList>
    </citation>
    <scope>NUCLEOTIDE SEQUENCE [LARGE SCALE GENOMIC DNA]</scope>
    <source>
        <strain evidence="2 3">BH030062</strain>
    </source>
</reference>
<dbReference type="Proteomes" id="UP000030153">
    <property type="component" value="Unassembled WGS sequence"/>
</dbReference>
<dbReference type="InterPro" id="IPR013325">
    <property type="entry name" value="RNA_pol_sigma_r2"/>
</dbReference>
<dbReference type="InterPro" id="IPR007394">
    <property type="entry name" value="UPF0122"/>
</dbReference>
<dbReference type="NCBIfam" id="TIGR02937">
    <property type="entry name" value="sigma70-ECF"/>
    <property type="match status" value="1"/>
</dbReference>
<dbReference type="OrthoDB" id="9783788at2"/>
<proteinExistence type="predicted"/>
<dbReference type="STRING" id="1385513.N780_09460"/>
<dbReference type="RefSeq" id="WP_052115158.1">
    <property type="nucleotide sequence ID" value="NZ_AVBG01000020.1"/>
</dbReference>
<evidence type="ECO:0000259" key="1">
    <source>
        <dbReference type="Pfam" id="PF04542"/>
    </source>
</evidence>
<dbReference type="AlphaFoldDB" id="A0A0A2UT12"/>
<comment type="caution">
    <text evidence="2">The sequence shown here is derived from an EMBL/GenBank/DDBJ whole genome shotgun (WGS) entry which is preliminary data.</text>
</comment>
<sequence length="172" mass="20367">MAREDLEFEGMMAQFTPMIHHIIHKLRIRDPYGEFYQEGVLALWEAVQSFQEDKGKLSSYVYFIVRNRLISKMSKDNRISEKDEQCALLLEEEAVYYDQLSFNLIDPYVYKEISRVLTDNQIKWFDGFILREQSLQEIADKENTTLNAVKNWGRLAREKLRNCPALIDYLTA</sequence>
<keyword evidence="3" id="KW-1185">Reference proteome</keyword>
<dbReference type="SUPFAM" id="SSF88659">
    <property type="entry name" value="Sigma3 and sigma4 domains of RNA polymerase sigma factors"/>
    <property type="match status" value="1"/>
</dbReference>
<dbReference type="Pfam" id="PF04542">
    <property type="entry name" value="Sigma70_r2"/>
    <property type="match status" value="1"/>
</dbReference>
<name>A0A0A2UT12_9BACI</name>
<dbReference type="SUPFAM" id="SSF88946">
    <property type="entry name" value="Sigma2 domain of RNA polymerase sigma factors"/>
    <property type="match status" value="1"/>
</dbReference>
<dbReference type="GO" id="GO:0006352">
    <property type="term" value="P:DNA-templated transcription initiation"/>
    <property type="evidence" value="ECO:0007669"/>
    <property type="project" value="InterPro"/>
</dbReference>
<dbReference type="InterPro" id="IPR014284">
    <property type="entry name" value="RNA_pol_sigma-70_dom"/>
</dbReference>
<dbReference type="GO" id="GO:0003700">
    <property type="term" value="F:DNA-binding transcription factor activity"/>
    <property type="evidence" value="ECO:0007669"/>
    <property type="project" value="InterPro"/>
</dbReference>
<gene>
    <name evidence="2" type="ORF">N780_09460</name>
</gene>
<dbReference type="eggNOG" id="COG1595">
    <property type="taxonomic scope" value="Bacteria"/>
</dbReference>
<accession>A0A0A2UT12</accession>
<organism evidence="2 3">
    <name type="scientific">Pontibacillus chungwhensis BH030062</name>
    <dbReference type="NCBI Taxonomy" id="1385513"/>
    <lineage>
        <taxon>Bacteria</taxon>
        <taxon>Bacillati</taxon>
        <taxon>Bacillota</taxon>
        <taxon>Bacilli</taxon>
        <taxon>Bacillales</taxon>
        <taxon>Bacillaceae</taxon>
        <taxon>Pontibacillus</taxon>
    </lineage>
</organism>
<protein>
    <recommendedName>
        <fullName evidence="1">RNA polymerase sigma-70 region 2 domain-containing protein</fullName>
    </recommendedName>
</protein>
<feature type="domain" description="RNA polymerase sigma-70 region 2" evidence="1">
    <location>
        <begin position="13"/>
        <end position="78"/>
    </location>
</feature>
<dbReference type="InterPro" id="IPR007627">
    <property type="entry name" value="RNA_pol_sigma70_r2"/>
</dbReference>
<dbReference type="EMBL" id="AVBG01000020">
    <property type="protein sequence ID" value="KGP89848.1"/>
    <property type="molecule type" value="Genomic_DNA"/>
</dbReference>